<dbReference type="GO" id="GO:0035336">
    <property type="term" value="P:long-chain fatty-acyl-CoA metabolic process"/>
    <property type="evidence" value="ECO:0007669"/>
    <property type="project" value="TreeGrafter"/>
</dbReference>
<evidence type="ECO:0000313" key="7">
    <source>
        <dbReference type="EMBL" id="RPA85237.1"/>
    </source>
</evidence>
<organism evidence="7 8">
    <name type="scientific">Ascobolus immersus RN42</name>
    <dbReference type="NCBI Taxonomy" id="1160509"/>
    <lineage>
        <taxon>Eukaryota</taxon>
        <taxon>Fungi</taxon>
        <taxon>Dikarya</taxon>
        <taxon>Ascomycota</taxon>
        <taxon>Pezizomycotina</taxon>
        <taxon>Pezizomycetes</taxon>
        <taxon>Pezizales</taxon>
        <taxon>Ascobolaceae</taxon>
        <taxon>Ascobolus</taxon>
    </lineage>
</organism>
<evidence type="ECO:0000259" key="6">
    <source>
        <dbReference type="Pfam" id="PF00501"/>
    </source>
</evidence>
<dbReference type="Pfam" id="PF00501">
    <property type="entry name" value="AMP-binding"/>
    <property type="match status" value="1"/>
</dbReference>
<dbReference type="OrthoDB" id="1700726at2759"/>
<dbReference type="GO" id="GO:0005886">
    <property type="term" value="C:plasma membrane"/>
    <property type="evidence" value="ECO:0007669"/>
    <property type="project" value="TreeGrafter"/>
</dbReference>
<comment type="catalytic activity">
    <reaction evidence="5">
        <text>a long-chain fatty acid + ATP + CoA = a long-chain fatty acyl-CoA + AMP + diphosphate</text>
        <dbReference type="Rhea" id="RHEA:15421"/>
        <dbReference type="ChEBI" id="CHEBI:30616"/>
        <dbReference type="ChEBI" id="CHEBI:33019"/>
        <dbReference type="ChEBI" id="CHEBI:57287"/>
        <dbReference type="ChEBI" id="CHEBI:57560"/>
        <dbReference type="ChEBI" id="CHEBI:83139"/>
        <dbReference type="ChEBI" id="CHEBI:456215"/>
        <dbReference type="EC" id="6.2.1.3"/>
    </reaction>
</comment>
<comment type="similarity">
    <text evidence="1">Belongs to the ATP-dependent AMP-binding enzyme family.</text>
</comment>
<proteinExistence type="inferred from homology"/>
<evidence type="ECO:0000256" key="5">
    <source>
        <dbReference type="ARBA" id="ARBA00036813"/>
    </source>
</evidence>
<dbReference type="PANTHER" id="PTHR43272:SF83">
    <property type="entry name" value="ACYL-COA SYNTHETASE LONG-CHAIN, ISOFORM J"/>
    <property type="match status" value="1"/>
</dbReference>
<accession>A0A3N4III0</accession>
<protein>
    <submittedName>
        <fullName evidence="7">Acetyl-CoA synthetase-like protein</fullName>
    </submittedName>
</protein>
<dbReference type="InterPro" id="IPR020845">
    <property type="entry name" value="AMP-binding_CS"/>
</dbReference>
<dbReference type="AlphaFoldDB" id="A0A3N4III0"/>
<dbReference type="SUPFAM" id="SSF56801">
    <property type="entry name" value="Acetyl-CoA synthetase-like"/>
    <property type="match status" value="1"/>
</dbReference>
<keyword evidence="4" id="KW-0067">ATP-binding</keyword>
<keyword evidence="3" id="KW-0547">Nucleotide-binding</keyword>
<keyword evidence="2" id="KW-0436">Ligase</keyword>
<name>A0A3N4III0_ASCIM</name>
<dbReference type="Gene3D" id="3.40.50.12780">
    <property type="entry name" value="N-terminal domain of ligase-like"/>
    <property type="match status" value="1"/>
</dbReference>
<dbReference type="EMBL" id="ML119654">
    <property type="protein sequence ID" value="RPA85237.1"/>
    <property type="molecule type" value="Genomic_DNA"/>
</dbReference>
<dbReference type="InterPro" id="IPR000873">
    <property type="entry name" value="AMP-dep_synth/lig_dom"/>
</dbReference>
<dbReference type="GO" id="GO:0005811">
    <property type="term" value="C:lipid droplet"/>
    <property type="evidence" value="ECO:0007669"/>
    <property type="project" value="TreeGrafter"/>
</dbReference>
<evidence type="ECO:0000313" key="8">
    <source>
        <dbReference type="Proteomes" id="UP000275078"/>
    </source>
</evidence>
<reference evidence="7 8" key="1">
    <citation type="journal article" date="2018" name="Nat. Ecol. Evol.">
        <title>Pezizomycetes genomes reveal the molecular basis of ectomycorrhizal truffle lifestyle.</title>
        <authorList>
            <person name="Murat C."/>
            <person name="Payen T."/>
            <person name="Noel B."/>
            <person name="Kuo A."/>
            <person name="Morin E."/>
            <person name="Chen J."/>
            <person name="Kohler A."/>
            <person name="Krizsan K."/>
            <person name="Balestrini R."/>
            <person name="Da Silva C."/>
            <person name="Montanini B."/>
            <person name="Hainaut M."/>
            <person name="Levati E."/>
            <person name="Barry K.W."/>
            <person name="Belfiori B."/>
            <person name="Cichocki N."/>
            <person name="Clum A."/>
            <person name="Dockter R.B."/>
            <person name="Fauchery L."/>
            <person name="Guy J."/>
            <person name="Iotti M."/>
            <person name="Le Tacon F."/>
            <person name="Lindquist E.A."/>
            <person name="Lipzen A."/>
            <person name="Malagnac F."/>
            <person name="Mello A."/>
            <person name="Molinier V."/>
            <person name="Miyauchi S."/>
            <person name="Poulain J."/>
            <person name="Riccioni C."/>
            <person name="Rubini A."/>
            <person name="Sitrit Y."/>
            <person name="Splivallo R."/>
            <person name="Traeger S."/>
            <person name="Wang M."/>
            <person name="Zifcakova L."/>
            <person name="Wipf D."/>
            <person name="Zambonelli A."/>
            <person name="Paolocci F."/>
            <person name="Nowrousian M."/>
            <person name="Ottonello S."/>
            <person name="Baldrian P."/>
            <person name="Spatafora J.W."/>
            <person name="Henrissat B."/>
            <person name="Nagy L.G."/>
            <person name="Aury J.M."/>
            <person name="Wincker P."/>
            <person name="Grigoriev I.V."/>
            <person name="Bonfante P."/>
            <person name="Martin F.M."/>
        </authorList>
    </citation>
    <scope>NUCLEOTIDE SEQUENCE [LARGE SCALE GENOMIC DNA]</scope>
    <source>
        <strain evidence="7 8">RN42</strain>
    </source>
</reference>
<dbReference type="Proteomes" id="UP000275078">
    <property type="component" value="Unassembled WGS sequence"/>
</dbReference>
<sequence length="708" mass="78271">MAGKQNTGRPAYNDPWAKKPTSFNPSMIAKPPFSIKSPGYEKVEGEGIPRRNPLCVDGLKPYFEEDCRTSYDIVLRGARLFGDHQCLGSRKLIKMHNEKTKVKKMVDGQEVEVEKEWQYYEMSGYTYISFNEYKDIVHQVGAGLRALGLEPKDKMQVFAATSAKWLSISHGAASQSIAIVTAYDTLGEAGLTHSLVQTESKLIFCDPELIPKLENPLKKATSVKTVVYNTERDVDQKHLDAFKSLHPEIRIVSYDELVELGKATPVEPVPPTPEDLMGIMYTSGSTGTPKGVPLTHKQLVAGVSGVTMIVGPYIGPGDFLLTFLPLAHILEYVFENSCLYWGGTMGYGNPKTLADRSMRNCKGDIGEFRPTVLVGVPAVFESVKKGIMEKISQMPAFRQKLFWTAYSAKQFLLQKGLPGTGLLDALIFNKIKEATGGRLKVTMYGGGPIAKETSNFFSYCIAPLIAGYGLTETTAMGCLMSPSEWNSETLGTLVGSIEVKLVDYPDAGYLSSNNPEQGEIWIRGDAVAKEYFKNPEESASTFKDGWCMTGDIGEWDSNGHLKIIDRKKNLVKTANGEYIALEKLESIYRSSPVVLNICVYADQSKVKPVAIVVPIEAAVKKVAAELNITEDYEEMLDDKRINDYILKQMQGVGRKAGLAGIEIIQGVVLTHEEWTPQNQLVTAAQKLNRRGILEKYKTKIDHIYATSS</sequence>
<evidence type="ECO:0000256" key="1">
    <source>
        <dbReference type="ARBA" id="ARBA00006432"/>
    </source>
</evidence>
<keyword evidence="8" id="KW-1185">Reference proteome</keyword>
<dbReference type="InterPro" id="IPR042099">
    <property type="entry name" value="ANL_N_sf"/>
</dbReference>
<dbReference type="GO" id="GO:0005783">
    <property type="term" value="C:endoplasmic reticulum"/>
    <property type="evidence" value="ECO:0007669"/>
    <property type="project" value="TreeGrafter"/>
</dbReference>
<evidence type="ECO:0000256" key="3">
    <source>
        <dbReference type="ARBA" id="ARBA00022741"/>
    </source>
</evidence>
<evidence type="ECO:0000256" key="2">
    <source>
        <dbReference type="ARBA" id="ARBA00022598"/>
    </source>
</evidence>
<dbReference type="STRING" id="1160509.A0A3N4III0"/>
<dbReference type="PANTHER" id="PTHR43272">
    <property type="entry name" value="LONG-CHAIN-FATTY-ACID--COA LIGASE"/>
    <property type="match status" value="1"/>
</dbReference>
<gene>
    <name evidence="7" type="ORF">BJ508DRAFT_412029</name>
</gene>
<feature type="domain" description="AMP-dependent synthetase/ligase" evidence="6">
    <location>
        <begin position="123"/>
        <end position="532"/>
    </location>
</feature>
<dbReference type="GO" id="GO:0004467">
    <property type="term" value="F:long-chain fatty acid-CoA ligase activity"/>
    <property type="evidence" value="ECO:0007669"/>
    <property type="project" value="UniProtKB-EC"/>
</dbReference>
<evidence type="ECO:0000256" key="4">
    <source>
        <dbReference type="ARBA" id="ARBA00022840"/>
    </source>
</evidence>
<dbReference type="GO" id="GO:0005524">
    <property type="term" value="F:ATP binding"/>
    <property type="evidence" value="ECO:0007669"/>
    <property type="project" value="UniProtKB-KW"/>
</dbReference>
<dbReference type="PROSITE" id="PS00455">
    <property type="entry name" value="AMP_BINDING"/>
    <property type="match status" value="1"/>
</dbReference>